<evidence type="ECO:0000259" key="12">
    <source>
        <dbReference type="Pfam" id="PF02676"/>
    </source>
</evidence>
<feature type="domain" description="tRNA wybutosine-synthesizing protein" evidence="12">
    <location>
        <begin position="19"/>
        <end position="219"/>
    </location>
</feature>
<evidence type="ECO:0000256" key="1">
    <source>
        <dbReference type="ARBA" id="ARBA00008569"/>
    </source>
</evidence>
<evidence type="ECO:0000256" key="3">
    <source>
        <dbReference type="ARBA" id="ARBA00022603"/>
    </source>
</evidence>
<evidence type="ECO:0000313" key="14">
    <source>
        <dbReference type="Proteomes" id="UP001279734"/>
    </source>
</evidence>
<proteinExistence type="inferred from homology"/>
<evidence type="ECO:0000256" key="2">
    <source>
        <dbReference type="ARBA" id="ARBA00012750"/>
    </source>
</evidence>
<dbReference type="InterPro" id="IPR036602">
    <property type="entry name" value="tRNA_yW-synthesising-like_sf"/>
</dbReference>
<keyword evidence="3" id="KW-0489">Methyltransferase</keyword>
<dbReference type="EC" id="2.1.1.282" evidence="2"/>
<comment type="function">
    <text evidence="9">S-adenosyl-L-methionine-dependent methyltransferase that acts as a component of the wybutosine biosynthesis pathway. Wybutosine is a hyper modified guanosine with a tricyclic base found at the 3'-position adjacent to the anticodon of eukaryotic phenylalanine tRNA. Probably methylates N-4 position of wybutosine-86 to produce wybutosine-72.</text>
</comment>
<keyword evidence="5" id="KW-0949">S-adenosyl-L-methionine</keyword>
<evidence type="ECO:0000256" key="8">
    <source>
        <dbReference type="ARBA" id="ARBA00049202"/>
    </source>
</evidence>
<keyword evidence="6" id="KW-0819">tRNA processing</keyword>
<dbReference type="AlphaFoldDB" id="A0AAD3XI02"/>
<sequence length="280" mass="30496">MKKAQASRERRRETMEFEKRKAATLAAMESAETDKSPKGTLDEPILTLLRTLNHHPSYFTTSSCSGRISIFSHPAASTTVPKKSKGGSWLFISHEPADPNSVLNLLFPSDSPLHDSTQPSDLVFRFEPFILAVECRDVGSAQFLVSLAISCGFRESGITSVSNKRVIIAVRCSIRLEVPLGSTRKIMVSKEYARYLVELANEKMAGNRRRTDGFLAALSRNGFAGLEVEGRGNGVAVNGAVNGNDVPCFGGSACGENREGDDVTEIKNCEVFYGPLSLKM</sequence>
<evidence type="ECO:0000256" key="9">
    <source>
        <dbReference type="ARBA" id="ARBA00058049"/>
    </source>
</evidence>
<name>A0AAD3XI02_NEPGR</name>
<feature type="compositionally biased region" description="Basic and acidic residues" evidence="11">
    <location>
        <begin position="1"/>
        <end position="21"/>
    </location>
</feature>
<dbReference type="Pfam" id="PF02676">
    <property type="entry name" value="TYW3"/>
    <property type="match status" value="1"/>
</dbReference>
<feature type="region of interest" description="Disordered" evidence="11">
    <location>
        <begin position="1"/>
        <end position="39"/>
    </location>
</feature>
<reference evidence="13" key="1">
    <citation type="submission" date="2023-05" db="EMBL/GenBank/DDBJ databases">
        <title>Nepenthes gracilis genome sequencing.</title>
        <authorList>
            <person name="Fukushima K."/>
        </authorList>
    </citation>
    <scope>NUCLEOTIDE SEQUENCE</scope>
    <source>
        <strain evidence="13">SING2019-196</strain>
    </source>
</reference>
<dbReference type="PANTHER" id="PTHR48418">
    <property type="entry name" value="TRNA WYBUTOSINE-SYNTHESIZING PROTEIN 3"/>
    <property type="match status" value="1"/>
</dbReference>
<dbReference type="EMBL" id="BSYO01000005">
    <property type="protein sequence ID" value="GMH05307.1"/>
    <property type="molecule type" value="Genomic_DNA"/>
</dbReference>
<keyword evidence="14" id="KW-1185">Reference proteome</keyword>
<evidence type="ECO:0000256" key="4">
    <source>
        <dbReference type="ARBA" id="ARBA00022679"/>
    </source>
</evidence>
<evidence type="ECO:0000256" key="10">
    <source>
        <dbReference type="ARBA" id="ARBA00069229"/>
    </source>
</evidence>
<dbReference type="Gene3D" id="3.30.1960.10">
    <property type="entry name" value="tRNA wybutosine-synthesizing-like"/>
    <property type="match status" value="1"/>
</dbReference>
<evidence type="ECO:0000256" key="5">
    <source>
        <dbReference type="ARBA" id="ARBA00022691"/>
    </source>
</evidence>
<dbReference type="FunFam" id="3.30.1960.10:FF:000003">
    <property type="entry name" value="tRNA methyltransferase"/>
    <property type="match status" value="1"/>
</dbReference>
<protein>
    <recommendedName>
        <fullName evidence="10">tRNA wybutosine-synthesizing protein 3</fullName>
        <ecNumber evidence="2">2.1.1.282</ecNumber>
    </recommendedName>
    <alternativeName>
        <fullName evidence="7">tRNA(Phe) 7-((3-amino-3-carboxypropyl)-4-demethylwyosine(37)-N(4))-methyltransferase</fullName>
    </alternativeName>
</protein>
<dbReference type="PANTHER" id="PTHR48418:SF1">
    <property type="entry name" value="TRNA WYBUTOSINE-SYNTHESIZING PROTEIN 3"/>
    <property type="match status" value="1"/>
</dbReference>
<evidence type="ECO:0000256" key="11">
    <source>
        <dbReference type="SAM" id="MobiDB-lite"/>
    </source>
</evidence>
<keyword evidence="4" id="KW-0808">Transferase</keyword>
<gene>
    <name evidence="13" type="ORF">Nepgr_007147</name>
</gene>
<dbReference type="Proteomes" id="UP001279734">
    <property type="component" value="Unassembled WGS sequence"/>
</dbReference>
<dbReference type="InterPro" id="IPR003827">
    <property type="entry name" value="tRNA_yW-synthesising"/>
</dbReference>
<dbReference type="GO" id="GO:0008168">
    <property type="term" value="F:methyltransferase activity"/>
    <property type="evidence" value="ECO:0007669"/>
    <property type="project" value="UniProtKB-KW"/>
</dbReference>
<dbReference type="GO" id="GO:0032259">
    <property type="term" value="P:methylation"/>
    <property type="evidence" value="ECO:0007669"/>
    <property type="project" value="UniProtKB-KW"/>
</dbReference>
<comment type="caution">
    <text evidence="13">The sequence shown here is derived from an EMBL/GenBank/DDBJ whole genome shotgun (WGS) entry which is preliminary data.</text>
</comment>
<comment type="similarity">
    <text evidence="1">Belongs to the TYW3 family.</text>
</comment>
<organism evidence="13 14">
    <name type="scientific">Nepenthes gracilis</name>
    <name type="common">Slender pitcher plant</name>
    <dbReference type="NCBI Taxonomy" id="150966"/>
    <lineage>
        <taxon>Eukaryota</taxon>
        <taxon>Viridiplantae</taxon>
        <taxon>Streptophyta</taxon>
        <taxon>Embryophyta</taxon>
        <taxon>Tracheophyta</taxon>
        <taxon>Spermatophyta</taxon>
        <taxon>Magnoliopsida</taxon>
        <taxon>eudicotyledons</taxon>
        <taxon>Gunneridae</taxon>
        <taxon>Pentapetalae</taxon>
        <taxon>Caryophyllales</taxon>
        <taxon>Nepenthaceae</taxon>
        <taxon>Nepenthes</taxon>
    </lineage>
</organism>
<dbReference type="GO" id="GO:0008033">
    <property type="term" value="P:tRNA processing"/>
    <property type="evidence" value="ECO:0007669"/>
    <property type="project" value="UniProtKB-KW"/>
</dbReference>
<comment type="catalytic activity">
    <reaction evidence="8">
        <text>4-demethyl-7-[(3S)-3-amino-3-carboxypropyl]wyosine(37) in tRNA(Phe) + S-adenosyl-L-methionine = 7-[(3S)-3-amino-3-carboxypropyl]wyosine(37) in tRNA(Phe) + S-adenosyl-L-homocysteine + H(+)</text>
        <dbReference type="Rhea" id="RHEA:36635"/>
        <dbReference type="Rhea" id="RHEA-COMP:10378"/>
        <dbReference type="Rhea" id="RHEA-COMP:10379"/>
        <dbReference type="ChEBI" id="CHEBI:15378"/>
        <dbReference type="ChEBI" id="CHEBI:57856"/>
        <dbReference type="ChEBI" id="CHEBI:59789"/>
        <dbReference type="ChEBI" id="CHEBI:73543"/>
        <dbReference type="ChEBI" id="CHEBI:73550"/>
        <dbReference type="EC" id="2.1.1.282"/>
    </reaction>
</comment>
<accession>A0AAD3XI02</accession>
<evidence type="ECO:0000256" key="6">
    <source>
        <dbReference type="ARBA" id="ARBA00022694"/>
    </source>
</evidence>
<evidence type="ECO:0000256" key="7">
    <source>
        <dbReference type="ARBA" id="ARBA00030554"/>
    </source>
</evidence>
<evidence type="ECO:0000313" key="13">
    <source>
        <dbReference type="EMBL" id="GMH05307.1"/>
    </source>
</evidence>
<dbReference type="SUPFAM" id="SSF111278">
    <property type="entry name" value="SSo0622-like"/>
    <property type="match status" value="1"/>
</dbReference>